<gene>
    <name evidence="1" type="ORF">EGI31_15500</name>
</gene>
<dbReference type="InterPro" id="IPR008189">
    <property type="entry name" value="rRNA_ssu_MeTfrase_I"/>
</dbReference>
<reference evidence="1 2" key="1">
    <citation type="submission" date="2018-11" db="EMBL/GenBank/DDBJ databases">
        <title>Novel bacteria species description.</title>
        <authorList>
            <person name="Han J.-H."/>
        </authorList>
    </citation>
    <scope>NUCLEOTIDE SEQUENCE [LARGE SCALE GENOMIC DNA]</scope>
    <source>
        <strain evidence="1 2">KCTC23259</strain>
    </source>
</reference>
<dbReference type="PANTHER" id="PTHR46111">
    <property type="entry name" value="RIBOSOMAL RNA SMALL SUBUNIT METHYLTRANSFERASE I"/>
    <property type="match status" value="1"/>
</dbReference>
<dbReference type="Gene3D" id="3.40.1010.10">
    <property type="entry name" value="Cobalt-precorrin-4 Transmethylase, Domain 1"/>
    <property type="match status" value="1"/>
</dbReference>
<dbReference type="InterPro" id="IPR014776">
    <property type="entry name" value="4pyrrole_Mease_sub2"/>
</dbReference>
<sequence>MKRPDIFLLPMLLAENSHQSVLTPYALEAMKTIKVFFVENIKTTRRFISSLKAGIVIDDLRFIEINQNSDFEELFGILSELDQDAGIISEAGCAGVADPGALVVEVAHQLGLQVKPLVGPNSILLALMASGFNGQSFAFNGYLPIKDDERAKKLRSLEREALQKKQTQIFMETPYRNNQMLAAIVNNLNPNTRLCIAADITAETEYIKTQSVESWKRKGLPDLNKRPAIFLIY</sequence>
<dbReference type="InterPro" id="IPR035996">
    <property type="entry name" value="4pyrrol_Methylase_sf"/>
</dbReference>
<dbReference type="PIRSF" id="PIRSF005917">
    <property type="entry name" value="MTase_YraL"/>
    <property type="match status" value="1"/>
</dbReference>
<comment type="caution">
    <text evidence="1">The sequence shown here is derived from an EMBL/GenBank/DDBJ whole genome shotgun (WGS) entry which is preliminary data.</text>
</comment>
<dbReference type="EMBL" id="RJUF01000173">
    <property type="protein sequence ID" value="MCP9764349.1"/>
    <property type="molecule type" value="Genomic_DNA"/>
</dbReference>
<organism evidence="1 2">
    <name type="scientific">Lacihabitans soyangensis</name>
    <dbReference type="NCBI Taxonomy" id="869394"/>
    <lineage>
        <taxon>Bacteria</taxon>
        <taxon>Pseudomonadati</taxon>
        <taxon>Bacteroidota</taxon>
        <taxon>Cytophagia</taxon>
        <taxon>Cytophagales</taxon>
        <taxon>Leadbetterellaceae</taxon>
        <taxon>Lacihabitans</taxon>
    </lineage>
</organism>
<keyword evidence="1" id="KW-0808">Transferase</keyword>
<evidence type="ECO:0000313" key="2">
    <source>
        <dbReference type="Proteomes" id="UP001204144"/>
    </source>
</evidence>
<protein>
    <submittedName>
        <fullName evidence="1">SAM-dependent methyltransferase</fullName>
    </submittedName>
</protein>
<dbReference type="CDD" id="cd11649">
    <property type="entry name" value="RsmI_like"/>
    <property type="match status" value="1"/>
</dbReference>
<name>A0AAE3KU05_9BACT</name>
<dbReference type="SUPFAM" id="SSF53790">
    <property type="entry name" value="Tetrapyrrole methylase"/>
    <property type="match status" value="1"/>
</dbReference>
<dbReference type="AlphaFoldDB" id="A0AAE3KU05"/>
<accession>A0AAE3KU05</accession>
<dbReference type="InterPro" id="IPR014777">
    <property type="entry name" value="4pyrrole_Mease_sub1"/>
</dbReference>
<dbReference type="Proteomes" id="UP001204144">
    <property type="component" value="Unassembled WGS sequence"/>
</dbReference>
<dbReference type="RefSeq" id="WP_255038036.1">
    <property type="nucleotide sequence ID" value="NZ_RJUF01000173.1"/>
</dbReference>
<keyword evidence="1" id="KW-0489">Methyltransferase</keyword>
<keyword evidence="2" id="KW-1185">Reference proteome</keyword>
<dbReference type="GO" id="GO:0032259">
    <property type="term" value="P:methylation"/>
    <property type="evidence" value="ECO:0007669"/>
    <property type="project" value="UniProtKB-KW"/>
</dbReference>
<dbReference type="GO" id="GO:0008168">
    <property type="term" value="F:methyltransferase activity"/>
    <property type="evidence" value="ECO:0007669"/>
    <property type="project" value="UniProtKB-KW"/>
</dbReference>
<proteinExistence type="predicted"/>
<dbReference type="PANTHER" id="PTHR46111:SF2">
    <property type="entry name" value="SAM-DEPENDENT METHYLTRANSFERASE"/>
    <property type="match status" value="1"/>
</dbReference>
<dbReference type="Gene3D" id="3.30.950.10">
    <property type="entry name" value="Methyltransferase, Cobalt-precorrin-4 Transmethylase, Domain 2"/>
    <property type="match status" value="1"/>
</dbReference>
<evidence type="ECO:0000313" key="1">
    <source>
        <dbReference type="EMBL" id="MCP9764349.1"/>
    </source>
</evidence>